<evidence type="ECO:0000256" key="5">
    <source>
        <dbReference type="ARBA" id="ARBA00014962"/>
    </source>
</evidence>
<evidence type="ECO:0000256" key="8">
    <source>
        <dbReference type="ARBA" id="ARBA00022692"/>
    </source>
</evidence>
<evidence type="ECO:0000256" key="9">
    <source>
        <dbReference type="ARBA" id="ARBA00022927"/>
    </source>
</evidence>
<dbReference type="AlphaFoldDB" id="A0A7H1NUA6"/>
<keyword evidence="8 13" id="KW-0812">Transmembrane</keyword>
<dbReference type="Proteomes" id="UP000516349">
    <property type="component" value="Chromosome"/>
</dbReference>
<evidence type="ECO:0000256" key="4">
    <source>
        <dbReference type="ARBA" id="ARBA00011718"/>
    </source>
</evidence>
<dbReference type="NCBIfam" id="TIGR00739">
    <property type="entry name" value="yajC"/>
    <property type="match status" value="1"/>
</dbReference>
<dbReference type="InterPro" id="IPR003849">
    <property type="entry name" value="Preprotein_translocase_YajC"/>
</dbReference>
<dbReference type="GO" id="GO:0005886">
    <property type="term" value="C:plasma membrane"/>
    <property type="evidence" value="ECO:0007669"/>
    <property type="project" value="UniProtKB-SubCell"/>
</dbReference>
<dbReference type="SMART" id="SM01323">
    <property type="entry name" value="YajC"/>
    <property type="match status" value="1"/>
</dbReference>
<evidence type="ECO:0000313" key="14">
    <source>
        <dbReference type="EMBL" id="QNT79366.1"/>
    </source>
</evidence>
<name>A0A7H1NUA6_9PROT</name>
<comment type="subunit">
    <text evidence="4">Part of the SecDF-YidC-YajC translocase complex. The SecDF-YidC-YajC translocase forms a supercomplex with SecYEG, called the holo-translocon (HTL).</text>
</comment>
<keyword evidence="9" id="KW-0653">Protein transport</keyword>
<keyword evidence="11" id="KW-0811">Translocation</keyword>
<sequence length="125" mass="13463">MELLNFFVSPAYAQSAEGGFNSSTLLAIVPYLGVFAIVYFIMIRPQQKKAREHKEQLNKIRRGDKIVTAGGIVGVVQKSLEDSDEIEVEISPGVKVKVIKSTITTVVSSAAAPAPANDSASQKKK</sequence>
<comment type="function">
    <text evidence="1">The SecYEG-SecDF-YajC-YidC holo-translocon (HTL) protein secretase/insertase is a supercomplex required for protein secretion, insertion of proteins into membranes, and assembly of membrane protein complexes. While the SecYEG complex is essential for assembly of a number of proteins and complexes, the SecDF-YajC-YidC subcomplex facilitates these functions.</text>
</comment>
<keyword evidence="15" id="KW-1185">Reference proteome</keyword>
<keyword evidence="6" id="KW-0813">Transport</keyword>
<dbReference type="EMBL" id="CP060244">
    <property type="protein sequence ID" value="QNT79366.1"/>
    <property type="molecule type" value="Genomic_DNA"/>
</dbReference>
<evidence type="ECO:0000256" key="6">
    <source>
        <dbReference type="ARBA" id="ARBA00022448"/>
    </source>
</evidence>
<evidence type="ECO:0000256" key="11">
    <source>
        <dbReference type="ARBA" id="ARBA00023010"/>
    </source>
</evidence>
<evidence type="ECO:0000256" key="13">
    <source>
        <dbReference type="SAM" id="Phobius"/>
    </source>
</evidence>
<dbReference type="Pfam" id="PF02699">
    <property type="entry name" value="YajC"/>
    <property type="match status" value="1"/>
</dbReference>
<keyword evidence="7" id="KW-1003">Cell membrane</keyword>
<evidence type="ECO:0000256" key="3">
    <source>
        <dbReference type="ARBA" id="ARBA00006742"/>
    </source>
</evidence>
<dbReference type="PANTHER" id="PTHR33909">
    <property type="entry name" value="SEC TRANSLOCON ACCESSORY COMPLEX SUBUNIT YAJC"/>
    <property type="match status" value="1"/>
</dbReference>
<evidence type="ECO:0000256" key="1">
    <source>
        <dbReference type="ARBA" id="ARBA00002061"/>
    </source>
</evidence>
<dbReference type="KEGG" id="ebla:JGUZn3_21640"/>
<evidence type="ECO:0000256" key="12">
    <source>
        <dbReference type="ARBA" id="ARBA00023136"/>
    </source>
</evidence>
<accession>A0A7H1NUA6</accession>
<evidence type="ECO:0000256" key="2">
    <source>
        <dbReference type="ARBA" id="ARBA00004162"/>
    </source>
</evidence>
<comment type="subcellular location">
    <subcellularLocation>
        <location evidence="2">Cell membrane</location>
        <topology evidence="2">Single-pass membrane protein</topology>
    </subcellularLocation>
</comment>
<evidence type="ECO:0000256" key="7">
    <source>
        <dbReference type="ARBA" id="ARBA00022475"/>
    </source>
</evidence>
<dbReference type="PRINTS" id="PR01853">
    <property type="entry name" value="YAJCTRNLCASE"/>
</dbReference>
<proteinExistence type="inferred from homology"/>
<protein>
    <recommendedName>
        <fullName evidence="5">Sec translocon accessory complex subunit YajC</fullName>
    </recommendedName>
</protein>
<feature type="transmembrane region" description="Helical" evidence="13">
    <location>
        <begin position="23"/>
        <end position="42"/>
    </location>
</feature>
<dbReference type="RefSeq" id="WP_238996815.1">
    <property type="nucleotide sequence ID" value="NZ_CP060244.1"/>
</dbReference>
<dbReference type="PANTHER" id="PTHR33909:SF1">
    <property type="entry name" value="SEC TRANSLOCON ACCESSORY COMPLEX SUBUNIT YAJC"/>
    <property type="match status" value="1"/>
</dbReference>
<keyword evidence="10 13" id="KW-1133">Transmembrane helix</keyword>
<dbReference type="GO" id="GO:0015031">
    <property type="term" value="P:protein transport"/>
    <property type="evidence" value="ECO:0007669"/>
    <property type="project" value="UniProtKB-KW"/>
</dbReference>
<comment type="similarity">
    <text evidence="3">Belongs to the YajC family.</text>
</comment>
<keyword evidence="12 13" id="KW-0472">Membrane</keyword>
<evidence type="ECO:0000256" key="10">
    <source>
        <dbReference type="ARBA" id="ARBA00022989"/>
    </source>
</evidence>
<gene>
    <name evidence="14" type="ORF">JGUZn3_21640</name>
</gene>
<organism evidence="14 15">
    <name type="scientific">Entomobacter blattae</name>
    <dbReference type="NCBI Taxonomy" id="2762277"/>
    <lineage>
        <taxon>Bacteria</taxon>
        <taxon>Pseudomonadati</taxon>
        <taxon>Pseudomonadota</taxon>
        <taxon>Alphaproteobacteria</taxon>
        <taxon>Acetobacterales</taxon>
        <taxon>Acetobacteraceae</taxon>
        <taxon>Entomobacter</taxon>
    </lineage>
</organism>
<evidence type="ECO:0000313" key="15">
    <source>
        <dbReference type="Proteomes" id="UP000516349"/>
    </source>
</evidence>
<reference evidence="14 15" key="1">
    <citation type="submission" date="2020-08" db="EMBL/GenBank/DDBJ databases">
        <title>Complete genome sequence of Entomobacter blattae G55GP.</title>
        <authorList>
            <person name="Poehlein A."/>
            <person name="Guzman J."/>
            <person name="Daniel R."/>
            <person name="Vilcinskas A."/>
        </authorList>
    </citation>
    <scope>NUCLEOTIDE SEQUENCE [LARGE SCALE GENOMIC DNA]</scope>
    <source>
        <strain evidence="14 15">G55GP</strain>
    </source>
</reference>